<feature type="domain" description="ABC transporter" evidence="4">
    <location>
        <begin position="4"/>
        <end position="228"/>
    </location>
</feature>
<comment type="caution">
    <text evidence="5">The sequence shown here is derived from an EMBL/GenBank/DDBJ whole genome shotgun (WGS) entry which is preliminary data.</text>
</comment>
<dbReference type="PANTHER" id="PTHR24220">
    <property type="entry name" value="IMPORT ATP-BINDING PROTEIN"/>
    <property type="match status" value="1"/>
</dbReference>
<evidence type="ECO:0000259" key="4">
    <source>
        <dbReference type="PROSITE" id="PS50893"/>
    </source>
</evidence>
<protein>
    <submittedName>
        <fullName evidence="5">ABC transporter ATP-binding protein</fullName>
    </submittedName>
</protein>
<keyword evidence="2" id="KW-0547">Nucleotide-binding</keyword>
<accession>A0ABW8T677</accession>
<keyword evidence="3 5" id="KW-0067">ATP-binding</keyword>
<dbReference type="InterPro" id="IPR027417">
    <property type="entry name" value="P-loop_NTPase"/>
</dbReference>
<dbReference type="InterPro" id="IPR017911">
    <property type="entry name" value="MacB-like_ATP-bd"/>
</dbReference>
<dbReference type="SUPFAM" id="SSF52540">
    <property type="entry name" value="P-loop containing nucleoside triphosphate hydrolases"/>
    <property type="match status" value="1"/>
</dbReference>
<dbReference type="CDD" id="cd03255">
    <property type="entry name" value="ABC_MJ0796_LolCDE_FtsE"/>
    <property type="match status" value="1"/>
</dbReference>
<dbReference type="Gene3D" id="3.40.50.300">
    <property type="entry name" value="P-loop containing nucleotide triphosphate hydrolases"/>
    <property type="match status" value="1"/>
</dbReference>
<dbReference type="PROSITE" id="PS50893">
    <property type="entry name" value="ABC_TRANSPORTER_2"/>
    <property type="match status" value="1"/>
</dbReference>
<dbReference type="PANTHER" id="PTHR24220:SF86">
    <property type="entry name" value="ABC TRANSPORTER ABCH.1"/>
    <property type="match status" value="1"/>
</dbReference>
<dbReference type="InterPro" id="IPR003593">
    <property type="entry name" value="AAA+_ATPase"/>
</dbReference>
<dbReference type="SMART" id="SM00382">
    <property type="entry name" value="AAA"/>
    <property type="match status" value="1"/>
</dbReference>
<evidence type="ECO:0000313" key="6">
    <source>
        <dbReference type="Proteomes" id="UP001623591"/>
    </source>
</evidence>
<organism evidence="5 6">
    <name type="scientific">Candidatus Clostridium stratigraminis</name>
    <dbReference type="NCBI Taxonomy" id="3381661"/>
    <lineage>
        <taxon>Bacteria</taxon>
        <taxon>Bacillati</taxon>
        <taxon>Bacillota</taxon>
        <taxon>Clostridia</taxon>
        <taxon>Eubacteriales</taxon>
        <taxon>Clostridiaceae</taxon>
        <taxon>Clostridium</taxon>
    </lineage>
</organism>
<proteinExistence type="predicted"/>
<dbReference type="EMBL" id="JBJHZZ010000005">
    <property type="protein sequence ID" value="MFL0247160.1"/>
    <property type="molecule type" value="Genomic_DNA"/>
</dbReference>
<keyword evidence="1" id="KW-0813">Transport</keyword>
<dbReference type="RefSeq" id="WP_406769618.1">
    <property type="nucleotide sequence ID" value="NZ_JBJHZZ010000005.1"/>
</dbReference>
<dbReference type="InterPro" id="IPR015854">
    <property type="entry name" value="ABC_transpr_LolD-like"/>
</dbReference>
<dbReference type="GO" id="GO:0005524">
    <property type="term" value="F:ATP binding"/>
    <property type="evidence" value="ECO:0007669"/>
    <property type="project" value="UniProtKB-KW"/>
</dbReference>
<dbReference type="InterPro" id="IPR017871">
    <property type="entry name" value="ABC_transporter-like_CS"/>
</dbReference>
<dbReference type="Pfam" id="PF00005">
    <property type="entry name" value="ABC_tran"/>
    <property type="match status" value="1"/>
</dbReference>
<dbReference type="PROSITE" id="PS00211">
    <property type="entry name" value="ABC_TRANSPORTER_1"/>
    <property type="match status" value="1"/>
</dbReference>
<evidence type="ECO:0000256" key="1">
    <source>
        <dbReference type="ARBA" id="ARBA00022448"/>
    </source>
</evidence>
<dbReference type="InterPro" id="IPR003439">
    <property type="entry name" value="ABC_transporter-like_ATP-bd"/>
</dbReference>
<evidence type="ECO:0000313" key="5">
    <source>
        <dbReference type="EMBL" id="MFL0247160.1"/>
    </source>
</evidence>
<evidence type="ECO:0000256" key="3">
    <source>
        <dbReference type="ARBA" id="ARBA00022840"/>
    </source>
</evidence>
<dbReference type="Proteomes" id="UP001623591">
    <property type="component" value="Unassembled WGS sequence"/>
</dbReference>
<gene>
    <name evidence="5" type="ORF">ACJDUG_09260</name>
</gene>
<evidence type="ECO:0000256" key="2">
    <source>
        <dbReference type="ARBA" id="ARBA00022741"/>
    </source>
</evidence>
<name>A0ABW8T677_9CLOT</name>
<reference evidence="5 6" key="1">
    <citation type="submission" date="2024-11" db="EMBL/GenBank/DDBJ databases">
        <authorList>
            <person name="Heng Y.C."/>
            <person name="Lim A.C.H."/>
            <person name="Lee J.K.Y."/>
            <person name="Kittelmann S."/>
        </authorList>
    </citation>
    <scope>NUCLEOTIDE SEQUENCE [LARGE SCALE GENOMIC DNA]</scope>
    <source>
        <strain evidence="5 6">WILCCON 0185</strain>
    </source>
</reference>
<sequence length="228" mass="25398">MEILRTYKLTKTYGKGEAEVEALKEAEISINKGEFVAVVGPSGSGKSTLLHIIAGLMQPTRGSVLIEGKNIYNLSENELSIFRRRNIGFIFQFFNLLPMLSLEENVILPALLDNKKVDMEYLDELLRVLGLSERRRHLPGALSGGQQQRAAIARALFTKPSIVFADEPTGNLDSKSSKEVLELLTMSIKKYNQTLVLITHDMNVAMHADRIIKIEDGVVSEDLKVIES</sequence>
<keyword evidence="6" id="KW-1185">Reference proteome</keyword>